<dbReference type="EMBL" id="AASE01000025">
    <property type="protein sequence ID" value="EAT58263.1"/>
    <property type="molecule type" value="Genomic_DNA"/>
</dbReference>
<name>Q0YPM8_9CHLB</name>
<dbReference type="InterPro" id="IPR023885">
    <property type="entry name" value="4Fe4S-binding_SPASM_dom"/>
</dbReference>
<protein>
    <submittedName>
        <fullName evidence="8">Radical SAM</fullName>
    </submittedName>
</protein>
<dbReference type="RefSeq" id="WP_006367139.1">
    <property type="nucleotide sequence ID" value="NZ_AASE01000025.1"/>
</dbReference>
<accession>Q0YPM8</accession>
<reference evidence="8 9" key="2">
    <citation type="submission" date="2006-07" db="EMBL/GenBank/DDBJ databases">
        <title>Sequencing of the draft genome and assembly of Chlorobium ferroxidans DSM 13031.</title>
        <authorList>
            <consortium name="US DOE Joint Genome Institute (JGI-PGF)"/>
            <person name="Copeland A."/>
            <person name="Lucas S."/>
            <person name="Lapidus A."/>
            <person name="Barry K."/>
            <person name="Glavina del Rio T."/>
            <person name="Dalin E."/>
            <person name="Tice H."/>
            <person name="Bruce D."/>
            <person name="Pitluck S."/>
            <person name="Richardson P."/>
        </authorList>
    </citation>
    <scope>NUCLEOTIDE SEQUENCE [LARGE SCALE GENOMIC DNA]</scope>
    <source>
        <strain evidence="8 9">DSM 13031</strain>
    </source>
</reference>
<evidence type="ECO:0000313" key="8">
    <source>
        <dbReference type="EMBL" id="EAT58263.1"/>
    </source>
</evidence>
<comment type="caution">
    <text evidence="8">The sequence shown here is derived from an EMBL/GenBank/DDBJ whole genome shotgun (WGS) entry which is preliminary data.</text>
</comment>
<sequence>MKYTIAVTQQCNLGCSYCYISSNREVMSPATADRIIEFMFRHTPEDETIEIGFFGGEPMLEFDLIKTISSRIRSHRGYNPDKVNFFIVSNGTIFSDAIADELVRLQLPFGISCDGPPHIQDSSRVFRDGRGSSTVVEKNIRHALRSFPFLPVNAVYTPNTLQNLPEVIDYFYALGVRVIYLNPDISARWTREHAEMLPELYRAVGEKYIDYYKQETPCYISMIDSKVTVIMRGGYQPLEKCRMGKGEFAFAPSGNVYPCERLIGSDNGVTHCLGNINNSNLTQVKCSHDASQIANGICPACELNQYCMNWCGCTNYFATGDYNAPGAFLCASEKASIGVALEVINTLGNEGIPFSDHLAGTPLMSIIGESVLKG</sequence>
<dbReference type="GO" id="GO:0046872">
    <property type="term" value="F:metal ion binding"/>
    <property type="evidence" value="ECO:0007669"/>
    <property type="project" value="UniProtKB-KW"/>
</dbReference>
<organism evidence="8 9">
    <name type="scientific">Chlorobium ferrooxidans DSM 13031</name>
    <dbReference type="NCBI Taxonomy" id="377431"/>
    <lineage>
        <taxon>Bacteria</taxon>
        <taxon>Pseudomonadati</taxon>
        <taxon>Chlorobiota</taxon>
        <taxon>Chlorobiia</taxon>
        <taxon>Chlorobiales</taxon>
        <taxon>Chlorobiaceae</taxon>
        <taxon>Chlorobium/Pelodictyon group</taxon>
        <taxon>Chlorobium</taxon>
    </lineage>
</organism>
<dbReference type="InterPro" id="IPR013785">
    <property type="entry name" value="Aldolase_TIM"/>
</dbReference>
<evidence type="ECO:0000256" key="2">
    <source>
        <dbReference type="ARBA" id="ARBA00022691"/>
    </source>
</evidence>
<evidence type="ECO:0000256" key="5">
    <source>
        <dbReference type="ARBA" id="ARBA00023014"/>
    </source>
</evidence>
<dbReference type="OrthoDB" id="595340at2"/>
<dbReference type="CDD" id="cd01335">
    <property type="entry name" value="Radical_SAM"/>
    <property type="match status" value="1"/>
</dbReference>
<proteinExistence type="inferred from homology"/>
<dbReference type="Proteomes" id="UP000004162">
    <property type="component" value="Unassembled WGS sequence"/>
</dbReference>
<comment type="similarity">
    <text evidence="6">Belongs to the radical SAM superfamily. Anaerobic sulfatase-maturating enzyme family.</text>
</comment>
<dbReference type="InterPro" id="IPR058240">
    <property type="entry name" value="rSAM_sf"/>
</dbReference>
<dbReference type="SFLD" id="SFLDG01386">
    <property type="entry name" value="main_SPASM_domain-containing"/>
    <property type="match status" value="1"/>
</dbReference>
<dbReference type="GO" id="GO:0051536">
    <property type="term" value="F:iron-sulfur cluster binding"/>
    <property type="evidence" value="ECO:0007669"/>
    <property type="project" value="UniProtKB-KW"/>
</dbReference>
<evidence type="ECO:0000313" key="9">
    <source>
        <dbReference type="Proteomes" id="UP000004162"/>
    </source>
</evidence>
<dbReference type="InterPro" id="IPR007197">
    <property type="entry name" value="rSAM"/>
</dbReference>
<dbReference type="PANTHER" id="PTHR43273">
    <property type="entry name" value="ANAEROBIC SULFATASE-MATURATING ENZYME HOMOLOG ASLB-RELATED"/>
    <property type="match status" value="1"/>
</dbReference>
<feature type="domain" description="Radical SAM core" evidence="7">
    <location>
        <begin position="7"/>
        <end position="166"/>
    </location>
</feature>
<evidence type="ECO:0000259" key="7">
    <source>
        <dbReference type="Pfam" id="PF04055"/>
    </source>
</evidence>
<reference evidence="8 9" key="1">
    <citation type="submission" date="2006-07" db="EMBL/GenBank/DDBJ databases">
        <title>Annotation of the draft genome assembly of Chlorobium ferroxidans DSM 13031.</title>
        <authorList>
            <consortium name="US DOE Joint Genome Institute (JGI-ORNL)"/>
            <person name="Larimer F."/>
            <person name="Land M."/>
            <person name="Hauser L."/>
        </authorList>
    </citation>
    <scope>NUCLEOTIDE SEQUENCE [LARGE SCALE GENOMIC DNA]</scope>
    <source>
        <strain evidence="8 9">DSM 13031</strain>
    </source>
</reference>
<dbReference type="SUPFAM" id="SSF102114">
    <property type="entry name" value="Radical SAM enzymes"/>
    <property type="match status" value="1"/>
</dbReference>
<dbReference type="PANTHER" id="PTHR43273:SF3">
    <property type="entry name" value="ANAEROBIC SULFATASE-MATURATING ENZYME HOMOLOG ASLB-RELATED"/>
    <property type="match status" value="1"/>
</dbReference>
<dbReference type="Gene3D" id="3.20.20.70">
    <property type="entry name" value="Aldolase class I"/>
    <property type="match status" value="1"/>
</dbReference>
<evidence type="ECO:0000256" key="3">
    <source>
        <dbReference type="ARBA" id="ARBA00022723"/>
    </source>
</evidence>
<dbReference type="SFLD" id="SFLDG01067">
    <property type="entry name" value="SPASM/twitch_domain_containing"/>
    <property type="match status" value="1"/>
</dbReference>
<dbReference type="NCBIfam" id="TIGR04085">
    <property type="entry name" value="rSAM_more_4Fe4S"/>
    <property type="match status" value="1"/>
</dbReference>
<evidence type="ECO:0000256" key="1">
    <source>
        <dbReference type="ARBA" id="ARBA00001966"/>
    </source>
</evidence>
<evidence type="ECO:0000256" key="6">
    <source>
        <dbReference type="ARBA" id="ARBA00023601"/>
    </source>
</evidence>
<keyword evidence="2" id="KW-0949">S-adenosyl-L-methionine</keyword>
<gene>
    <name evidence="8" type="ORF">CferDRAFT_0249</name>
</gene>
<evidence type="ECO:0000256" key="4">
    <source>
        <dbReference type="ARBA" id="ARBA00023004"/>
    </source>
</evidence>
<keyword evidence="4" id="KW-0408">Iron</keyword>
<dbReference type="SFLD" id="SFLDG01384">
    <property type="entry name" value="thioether_bond_formation_requi"/>
    <property type="match status" value="1"/>
</dbReference>
<keyword evidence="3" id="KW-0479">Metal-binding</keyword>
<dbReference type="GO" id="GO:0016491">
    <property type="term" value="F:oxidoreductase activity"/>
    <property type="evidence" value="ECO:0007669"/>
    <property type="project" value="InterPro"/>
</dbReference>
<dbReference type="Pfam" id="PF04055">
    <property type="entry name" value="Radical_SAM"/>
    <property type="match status" value="1"/>
</dbReference>
<dbReference type="InterPro" id="IPR023867">
    <property type="entry name" value="Sulphatase_maturase_rSAM"/>
</dbReference>
<dbReference type="SFLD" id="SFLDS00029">
    <property type="entry name" value="Radical_SAM"/>
    <property type="match status" value="1"/>
</dbReference>
<keyword evidence="9" id="KW-1185">Reference proteome</keyword>
<keyword evidence="5" id="KW-0411">Iron-sulfur</keyword>
<comment type="cofactor">
    <cofactor evidence="1">
        <name>[4Fe-4S] cluster</name>
        <dbReference type="ChEBI" id="CHEBI:49883"/>
    </cofactor>
</comment>
<dbReference type="AlphaFoldDB" id="Q0YPM8"/>